<feature type="region of interest" description="Disordered" evidence="4">
    <location>
        <begin position="100"/>
        <end position="184"/>
    </location>
</feature>
<dbReference type="Pfam" id="PF00392">
    <property type="entry name" value="GntR"/>
    <property type="match status" value="1"/>
</dbReference>
<dbReference type="Gene3D" id="1.10.10.10">
    <property type="entry name" value="Winged helix-like DNA-binding domain superfamily/Winged helix DNA-binding domain"/>
    <property type="match status" value="1"/>
</dbReference>
<dbReference type="Pfam" id="PF07702">
    <property type="entry name" value="UTRA"/>
    <property type="match status" value="1"/>
</dbReference>
<dbReference type="AlphaFoldDB" id="A0A941EQ92"/>
<dbReference type="PANTHER" id="PTHR44846:SF1">
    <property type="entry name" value="MANNOSYL-D-GLYCERATE TRANSPORT_METABOLISM SYSTEM REPRESSOR MNGR-RELATED"/>
    <property type="match status" value="1"/>
</dbReference>
<dbReference type="InterPro" id="IPR036390">
    <property type="entry name" value="WH_DNA-bd_sf"/>
</dbReference>
<dbReference type="SUPFAM" id="SSF64288">
    <property type="entry name" value="Chorismate lyase-like"/>
    <property type="match status" value="1"/>
</dbReference>
<keyword evidence="2" id="KW-0238">DNA-binding</keyword>
<dbReference type="PROSITE" id="PS50949">
    <property type="entry name" value="HTH_GNTR"/>
    <property type="match status" value="1"/>
</dbReference>
<organism evidence="6 7">
    <name type="scientific">Actinospica durhamensis</name>
    <dbReference type="NCBI Taxonomy" id="1508375"/>
    <lineage>
        <taxon>Bacteria</taxon>
        <taxon>Bacillati</taxon>
        <taxon>Actinomycetota</taxon>
        <taxon>Actinomycetes</taxon>
        <taxon>Catenulisporales</taxon>
        <taxon>Actinospicaceae</taxon>
        <taxon>Actinospica</taxon>
    </lineage>
</organism>
<reference evidence="6" key="1">
    <citation type="submission" date="2021-04" db="EMBL/GenBank/DDBJ databases">
        <title>Genome based classification of Actinospica acidithermotolerans sp. nov., an actinobacterium isolated from an Indonesian hot spring.</title>
        <authorList>
            <person name="Kusuma A.B."/>
            <person name="Putra K.E."/>
            <person name="Nafisah S."/>
            <person name="Loh J."/>
            <person name="Nouioui I."/>
            <person name="Goodfellow M."/>
        </authorList>
    </citation>
    <scope>NUCLEOTIDE SEQUENCE</scope>
    <source>
        <strain evidence="6">CSCA 57</strain>
    </source>
</reference>
<dbReference type="SMART" id="SM00345">
    <property type="entry name" value="HTH_GNTR"/>
    <property type="match status" value="1"/>
</dbReference>
<evidence type="ECO:0000256" key="1">
    <source>
        <dbReference type="ARBA" id="ARBA00023015"/>
    </source>
</evidence>
<evidence type="ECO:0000256" key="4">
    <source>
        <dbReference type="SAM" id="MobiDB-lite"/>
    </source>
</evidence>
<dbReference type="Gene3D" id="3.40.1410.10">
    <property type="entry name" value="Chorismate lyase-like"/>
    <property type="match status" value="1"/>
</dbReference>
<evidence type="ECO:0000259" key="5">
    <source>
        <dbReference type="PROSITE" id="PS50949"/>
    </source>
</evidence>
<dbReference type="SUPFAM" id="SSF46785">
    <property type="entry name" value="Winged helix' DNA-binding domain"/>
    <property type="match status" value="1"/>
</dbReference>
<dbReference type="GO" id="GO:0003677">
    <property type="term" value="F:DNA binding"/>
    <property type="evidence" value="ECO:0007669"/>
    <property type="project" value="UniProtKB-KW"/>
</dbReference>
<evidence type="ECO:0000313" key="7">
    <source>
        <dbReference type="Proteomes" id="UP000675781"/>
    </source>
</evidence>
<evidence type="ECO:0000313" key="6">
    <source>
        <dbReference type="EMBL" id="MBR7835952.1"/>
    </source>
</evidence>
<dbReference type="PRINTS" id="PR00035">
    <property type="entry name" value="HTHGNTR"/>
</dbReference>
<dbReference type="PANTHER" id="PTHR44846">
    <property type="entry name" value="MANNOSYL-D-GLYCERATE TRANSPORT/METABOLISM SYSTEM REPRESSOR MNGR-RELATED"/>
    <property type="match status" value="1"/>
</dbReference>
<dbReference type="RefSeq" id="WP_212530441.1">
    <property type="nucleotide sequence ID" value="NZ_JAGSOG010000117.1"/>
</dbReference>
<sequence>MPRPDIPHTSGVVDLLRAKLNSGEYPEGSKLPGETALADQLRASRSTVRRAVAELAREGLVSAARGRGTFVRIRPERRTILIGDHAPHVDLLGSAYDPTRHGWAQTSPHHKSFSPPPNPEQVSAPIPAPAFTSKPSPDSEPSPISAPVPTSAPAPNSASSPVSLPEQSSASSPAPGSSPPRNGISQARNAQIVACGAERATALRLRPQQPIVLREERWRHQENGYLIALSSFVPTNLFTFPADAPGASASDATNDADGADSADAPTEVATPVTAVPNVDIATASTPESETETGPHRDLDVYSDLIRYHGPVTFTTSVSARMPTVRERDALEIEVGVPLLTLTRVMLDGRGRPLEATVIHAPSDRFDAAHSSRRPALSL</sequence>
<comment type="caution">
    <text evidence="6">The sequence shown here is derived from an EMBL/GenBank/DDBJ whole genome shotgun (WGS) entry which is preliminary data.</text>
</comment>
<name>A0A941EQ92_9ACTN</name>
<keyword evidence="1" id="KW-0805">Transcription regulation</keyword>
<dbReference type="InterPro" id="IPR028978">
    <property type="entry name" value="Chorismate_lyase_/UTRA_dom_sf"/>
</dbReference>
<dbReference type="EMBL" id="JAGSOG010000117">
    <property type="protein sequence ID" value="MBR7835952.1"/>
    <property type="molecule type" value="Genomic_DNA"/>
</dbReference>
<feature type="domain" description="HTH gntR-type" evidence="5">
    <location>
        <begin position="6"/>
        <end position="74"/>
    </location>
</feature>
<accession>A0A941EQ92</accession>
<dbReference type="CDD" id="cd07377">
    <property type="entry name" value="WHTH_GntR"/>
    <property type="match status" value="1"/>
</dbReference>
<dbReference type="InterPro" id="IPR050679">
    <property type="entry name" value="Bact_HTH_transcr_reg"/>
</dbReference>
<dbReference type="GO" id="GO:0003700">
    <property type="term" value="F:DNA-binding transcription factor activity"/>
    <property type="evidence" value="ECO:0007669"/>
    <property type="project" value="InterPro"/>
</dbReference>
<keyword evidence="3" id="KW-0804">Transcription</keyword>
<feature type="compositionally biased region" description="Low complexity" evidence="4">
    <location>
        <begin position="153"/>
        <end position="175"/>
    </location>
</feature>
<dbReference type="InterPro" id="IPR011663">
    <property type="entry name" value="UTRA"/>
</dbReference>
<evidence type="ECO:0000256" key="2">
    <source>
        <dbReference type="ARBA" id="ARBA00023125"/>
    </source>
</evidence>
<feature type="compositionally biased region" description="Pro residues" evidence="4">
    <location>
        <begin position="138"/>
        <end position="152"/>
    </location>
</feature>
<dbReference type="InterPro" id="IPR036388">
    <property type="entry name" value="WH-like_DNA-bd_sf"/>
</dbReference>
<dbReference type="Proteomes" id="UP000675781">
    <property type="component" value="Unassembled WGS sequence"/>
</dbReference>
<keyword evidence="7" id="KW-1185">Reference proteome</keyword>
<gene>
    <name evidence="6" type="ORF">KDL01_21940</name>
</gene>
<evidence type="ECO:0000256" key="3">
    <source>
        <dbReference type="ARBA" id="ARBA00023163"/>
    </source>
</evidence>
<protein>
    <submittedName>
        <fullName evidence="6">GntR family transcriptional regulator</fullName>
    </submittedName>
</protein>
<dbReference type="InterPro" id="IPR000524">
    <property type="entry name" value="Tscrpt_reg_HTH_GntR"/>
</dbReference>
<dbReference type="GO" id="GO:0045892">
    <property type="term" value="P:negative regulation of DNA-templated transcription"/>
    <property type="evidence" value="ECO:0007669"/>
    <property type="project" value="TreeGrafter"/>
</dbReference>
<proteinExistence type="predicted"/>